<dbReference type="Proteomes" id="UP001497392">
    <property type="component" value="Unassembled WGS sequence"/>
</dbReference>
<sequence>MQEAVEQRGLGLVCPAISFDTTLVLVTEAGLSPLEFLRAILALEASAYHHNGQMSLVYLRNLLAIERLRIVDSRKHWAWPWEQVNVTPLKPGAMHLVVSCLGQRGRSRRSAKRPRIR</sequence>
<accession>A0ABP1FM41</accession>
<evidence type="ECO:0000313" key="2">
    <source>
        <dbReference type="Proteomes" id="UP001497392"/>
    </source>
</evidence>
<dbReference type="EMBL" id="CAXHTA020000004">
    <property type="protein sequence ID" value="CAL5221026.1"/>
    <property type="molecule type" value="Genomic_DNA"/>
</dbReference>
<gene>
    <name evidence="1" type="primary">g3144</name>
    <name evidence="1" type="ORF">VP750_LOCUS2685</name>
</gene>
<organism evidence="1 2">
    <name type="scientific">Coccomyxa viridis</name>
    <dbReference type="NCBI Taxonomy" id="1274662"/>
    <lineage>
        <taxon>Eukaryota</taxon>
        <taxon>Viridiplantae</taxon>
        <taxon>Chlorophyta</taxon>
        <taxon>core chlorophytes</taxon>
        <taxon>Trebouxiophyceae</taxon>
        <taxon>Trebouxiophyceae incertae sedis</taxon>
        <taxon>Coccomyxaceae</taxon>
        <taxon>Coccomyxa</taxon>
    </lineage>
</organism>
<keyword evidence="2" id="KW-1185">Reference proteome</keyword>
<comment type="caution">
    <text evidence="1">The sequence shown here is derived from an EMBL/GenBank/DDBJ whole genome shotgun (WGS) entry which is preliminary data.</text>
</comment>
<proteinExistence type="predicted"/>
<name>A0ABP1FM41_9CHLO</name>
<evidence type="ECO:0000313" key="1">
    <source>
        <dbReference type="EMBL" id="CAL5221026.1"/>
    </source>
</evidence>
<protein>
    <submittedName>
        <fullName evidence="1">G3144 protein</fullName>
    </submittedName>
</protein>
<reference evidence="1 2" key="1">
    <citation type="submission" date="2024-06" db="EMBL/GenBank/DDBJ databases">
        <authorList>
            <person name="Kraege A."/>
            <person name="Thomma B."/>
        </authorList>
    </citation>
    <scope>NUCLEOTIDE SEQUENCE [LARGE SCALE GENOMIC DNA]</scope>
</reference>